<evidence type="ECO:0000313" key="2">
    <source>
        <dbReference type="Proteomes" id="UP000030686"/>
    </source>
</evidence>
<keyword evidence="2" id="KW-1185">Reference proteome</keyword>
<name>W6Q5R8_PENRF</name>
<dbReference type="AlphaFoldDB" id="W6Q5R8"/>
<organism evidence="1 2">
    <name type="scientific">Penicillium roqueforti (strain FM164)</name>
    <dbReference type="NCBI Taxonomy" id="1365484"/>
    <lineage>
        <taxon>Eukaryota</taxon>
        <taxon>Fungi</taxon>
        <taxon>Dikarya</taxon>
        <taxon>Ascomycota</taxon>
        <taxon>Pezizomycotina</taxon>
        <taxon>Eurotiomycetes</taxon>
        <taxon>Eurotiomycetidae</taxon>
        <taxon>Eurotiales</taxon>
        <taxon>Aspergillaceae</taxon>
        <taxon>Penicillium</taxon>
    </lineage>
</organism>
<proteinExistence type="predicted"/>
<sequence>MRASEGEELSYMTVLVGTYFSIVLKRRGYVSRCTRVSTGQRAMVGVAAVVGLRRRGLHHRLGDGGKTLTLILFAVDLNVAVGYRLF</sequence>
<gene>
    <name evidence="1" type="ORF">PROQFM164_S01g003396</name>
</gene>
<dbReference type="Proteomes" id="UP000030686">
    <property type="component" value="Unassembled WGS sequence"/>
</dbReference>
<reference evidence="1" key="1">
    <citation type="journal article" date="2014" name="Nat. Commun.">
        <title>Multiple recent horizontal transfers of a large genomic region in cheese making fungi.</title>
        <authorList>
            <person name="Cheeseman K."/>
            <person name="Ropars J."/>
            <person name="Renault P."/>
            <person name="Dupont J."/>
            <person name="Gouzy J."/>
            <person name="Branca A."/>
            <person name="Abraham A.L."/>
            <person name="Ceppi M."/>
            <person name="Conseiller E."/>
            <person name="Debuchy R."/>
            <person name="Malagnac F."/>
            <person name="Goarin A."/>
            <person name="Silar P."/>
            <person name="Lacoste S."/>
            <person name="Sallet E."/>
            <person name="Bensimon A."/>
            <person name="Giraud T."/>
            <person name="Brygoo Y."/>
        </authorList>
    </citation>
    <scope>NUCLEOTIDE SEQUENCE [LARGE SCALE GENOMIC DNA]</scope>
    <source>
        <strain evidence="1">FM164</strain>
    </source>
</reference>
<dbReference type="EMBL" id="HG792015">
    <property type="protein sequence ID" value="CDM29584.1"/>
    <property type="molecule type" value="Genomic_DNA"/>
</dbReference>
<evidence type="ECO:0000313" key="1">
    <source>
        <dbReference type="EMBL" id="CDM29584.1"/>
    </source>
</evidence>
<protein>
    <submittedName>
        <fullName evidence="1">Genomic scaffold, ProqFM164S01</fullName>
    </submittedName>
</protein>
<accession>W6Q5R8</accession>